<dbReference type="EMBL" id="CADEAL010001336">
    <property type="protein sequence ID" value="CAB1431444.1"/>
    <property type="molecule type" value="Genomic_DNA"/>
</dbReference>
<organism evidence="2 3">
    <name type="scientific">Pleuronectes platessa</name>
    <name type="common">European plaice</name>
    <dbReference type="NCBI Taxonomy" id="8262"/>
    <lineage>
        <taxon>Eukaryota</taxon>
        <taxon>Metazoa</taxon>
        <taxon>Chordata</taxon>
        <taxon>Craniata</taxon>
        <taxon>Vertebrata</taxon>
        <taxon>Euteleostomi</taxon>
        <taxon>Actinopterygii</taxon>
        <taxon>Neopterygii</taxon>
        <taxon>Teleostei</taxon>
        <taxon>Neoteleostei</taxon>
        <taxon>Acanthomorphata</taxon>
        <taxon>Carangaria</taxon>
        <taxon>Pleuronectiformes</taxon>
        <taxon>Pleuronectoidei</taxon>
        <taxon>Pleuronectidae</taxon>
        <taxon>Pleuronectes</taxon>
    </lineage>
</organism>
<feature type="region of interest" description="Disordered" evidence="1">
    <location>
        <begin position="30"/>
        <end position="89"/>
    </location>
</feature>
<dbReference type="AlphaFoldDB" id="A0A9N7UJK8"/>
<name>A0A9N7UJK8_PLEPL</name>
<dbReference type="Proteomes" id="UP001153269">
    <property type="component" value="Unassembled WGS sequence"/>
</dbReference>
<gene>
    <name evidence="2" type="ORF">PLEPLA_LOCUS19501</name>
</gene>
<sequence length="89" mass="10512">MKTKELTKQVRDKVVEKYVLGYRLERQGAGWLEDPRRGEDDSRAKRHTEVLRGASKKQEFSPQNGTRREGREQQRNNYHDIWNNLAPAC</sequence>
<proteinExistence type="predicted"/>
<accession>A0A9N7UJK8</accession>
<feature type="compositionally biased region" description="Basic and acidic residues" evidence="1">
    <location>
        <begin position="66"/>
        <end position="78"/>
    </location>
</feature>
<evidence type="ECO:0000313" key="2">
    <source>
        <dbReference type="EMBL" id="CAB1431444.1"/>
    </source>
</evidence>
<protein>
    <submittedName>
        <fullName evidence="2">Uncharacterized protein</fullName>
    </submittedName>
</protein>
<feature type="compositionally biased region" description="Basic and acidic residues" evidence="1">
    <location>
        <begin position="33"/>
        <end position="50"/>
    </location>
</feature>
<evidence type="ECO:0000313" key="3">
    <source>
        <dbReference type="Proteomes" id="UP001153269"/>
    </source>
</evidence>
<comment type="caution">
    <text evidence="2">The sequence shown here is derived from an EMBL/GenBank/DDBJ whole genome shotgun (WGS) entry which is preliminary data.</text>
</comment>
<evidence type="ECO:0000256" key="1">
    <source>
        <dbReference type="SAM" id="MobiDB-lite"/>
    </source>
</evidence>
<reference evidence="2" key="1">
    <citation type="submission" date="2020-03" db="EMBL/GenBank/DDBJ databases">
        <authorList>
            <person name="Weist P."/>
        </authorList>
    </citation>
    <scope>NUCLEOTIDE SEQUENCE</scope>
</reference>
<keyword evidence="3" id="KW-1185">Reference proteome</keyword>